<dbReference type="PANTHER" id="PTHR43591:SF24">
    <property type="entry name" value="2-METHOXY-6-POLYPRENYL-1,4-BENZOQUINOL METHYLASE, MITOCHONDRIAL"/>
    <property type="match status" value="1"/>
</dbReference>
<evidence type="ECO:0000313" key="6">
    <source>
        <dbReference type="EMBL" id="GAU08305.1"/>
    </source>
</evidence>
<dbReference type="UniPathway" id="UPA00232"/>
<comment type="pathway">
    <text evidence="5">Quinol/quinone metabolism; menaquinone biosynthesis; menaquinol from 1,4-dihydroxy-2-naphthoate: step 2/2.</text>
</comment>
<keyword evidence="1 5" id="KW-0474">Menaquinone biosynthesis</keyword>
<feature type="binding site" evidence="5">
    <location>
        <position position="60"/>
    </location>
    <ligand>
        <name>S-adenosyl-L-methionine</name>
        <dbReference type="ChEBI" id="CHEBI:59789"/>
    </ligand>
</feature>
<dbReference type="Gene3D" id="3.40.50.150">
    <property type="entry name" value="Vaccinia Virus protein VP39"/>
    <property type="match status" value="1"/>
</dbReference>
<sequence>MDKRHGESNPIASLFNSIARWYDFLNHFLSVGQDVYWRKRQVRGLRVPPGGLVLDLAAGTMDVSLEILRRYPDVKILAVDVSPSMLIHGRHKIPAHQATSIAPVLSDGRKLPLPDASVDSVTISFGIRNITPRSKAYAEILRILKPGGKLSILEFGTGREKIWGGLYNLYLDRILPLVGRIVSRDPGAYRYLAETIKAFPDARSLTRELAEAGFGRIMYQPLSSGIVYLHTAEKPASEDRSR</sequence>
<evidence type="ECO:0000313" key="7">
    <source>
        <dbReference type="Proteomes" id="UP000095200"/>
    </source>
</evidence>
<evidence type="ECO:0000256" key="1">
    <source>
        <dbReference type="ARBA" id="ARBA00022428"/>
    </source>
</evidence>
<dbReference type="InterPro" id="IPR004033">
    <property type="entry name" value="UbiE/COQ5_MeTrFase"/>
</dbReference>
<dbReference type="RefSeq" id="WP_231702136.1">
    <property type="nucleotide sequence ID" value="NZ_BDFE01000015.1"/>
</dbReference>
<evidence type="ECO:0000256" key="3">
    <source>
        <dbReference type="ARBA" id="ARBA00022679"/>
    </source>
</evidence>
<dbReference type="PANTHER" id="PTHR43591">
    <property type="entry name" value="METHYLTRANSFERASE"/>
    <property type="match status" value="1"/>
</dbReference>
<dbReference type="STRING" id="1592317.DPF_1011"/>
<dbReference type="UniPathway" id="UPA00079">
    <property type="reaction ID" value="UER00169"/>
</dbReference>
<dbReference type="InterPro" id="IPR023576">
    <property type="entry name" value="UbiE/COQ5_MeTrFase_CS"/>
</dbReference>
<dbReference type="GO" id="GO:0009234">
    <property type="term" value="P:menaquinone biosynthetic process"/>
    <property type="evidence" value="ECO:0007669"/>
    <property type="project" value="UniProtKB-UniRule"/>
</dbReference>
<keyword evidence="2 5" id="KW-0489">Methyltransferase</keyword>
<feature type="binding site" evidence="5">
    <location>
        <position position="80"/>
    </location>
    <ligand>
        <name>S-adenosyl-L-methionine</name>
        <dbReference type="ChEBI" id="CHEBI:59789"/>
    </ligand>
</feature>
<keyword evidence="3 5" id="KW-0808">Transferase</keyword>
<evidence type="ECO:0000256" key="5">
    <source>
        <dbReference type="HAMAP-Rule" id="MF_01813"/>
    </source>
</evidence>
<dbReference type="EMBL" id="BDFE01000015">
    <property type="protein sequence ID" value="GAU08305.1"/>
    <property type="molecule type" value="Genomic_DNA"/>
</dbReference>
<comment type="catalytic activity">
    <reaction evidence="5">
        <text>a 2-demethylmenaquinol + S-adenosyl-L-methionine = a menaquinol + S-adenosyl-L-homocysteine + H(+)</text>
        <dbReference type="Rhea" id="RHEA:42640"/>
        <dbReference type="Rhea" id="RHEA-COMP:9539"/>
        <dbReference type="Rhea" id="RHEA-COMP:9563"/>
        <dbReference type="ChEBI" id="CHEBI:15378"/>
        <dbReference type="ChEBI" id="CHEBI:18151"/>
        <dbReference type="ChEBI" id="CHEBI:55437"/>
        <dbReference type="ChEBI" id="CHEBI:57856"/>
        <dbReference type="ChEBI" id="CHEBI:59789"/>
        <dbReference type="EC" id="2.1.1.163"/>
    </reaction>
</comment>
<comment type="similarity">
    <text evidence="5">Belongs to the class I-like SAM-binding methyltransferase superfamily. MenG/UbiE family.</text>
</comment>
<accession>A0A194AGG8</accession>
<keyword evidence="6" id="KW-0830">Ubiquinone</keyword>
<dbReference type="SUPFAM" id="SSF53335">
    <property type="entry name" value="S-adenosyl-L-methionine-dependent methyltransferases"/>
    <property type="match status" value="1"/>
</dbReference>
<proteinExistence type="inferred from homology"/>
<dbReference type="AlphaFoldDB" id="A0A194AGG8"/>
<name>A0A194AGG8_9BACT</name>
<keyword evidence="7" id="KW-1185">Reference proteome</keyword>
<feature type="binding site" evidence="5">
    <location>
        <position position="124"/>
    </location>
    <ligand>
        <name>S-adenosyl-L-methionine</name>
        <dbReference type="ChEBI" id="CHEBI:59789"/>
    </ligand>
</feature>
<dbReference type="HAMAP" id="MF_01813">
    <property type="entry name" value="MenG_UbiE_methyltr"/>
    <property type="match status" value="1"/>
</dbReference>
<feature type="binding site" evidence="5">
    <location>
        <begin position="107"/>
        <end position="108"/>
    </location>
    <ligand>
        <name>S-adenosyl-L-methionine</name>
        <dbReference type="ChEBI" id="CHEBI:59789"/>
    </ligand>
</feature>
<dbReference type="GO" id="GO:0043770">
    <property type="term" value="F:demethylmenaquinone methyltransferase activity"/>
    <property type="evidence" value="ECO:0007669"/>
    <property type="project" value="UniProtKB-UniRule"/>
</dbReference>
<evidence type="ECO:0000256" key="2">
    <source>
        <dbReference type="ARBA" id="ARBA00022603"/>
    </source>
</evidence>
<dbReference type="NCBIfam" id="TIGR01934">
    <property type="entry name" value="MenG_MenH_UbiE"/>
    <property type="match status" value="1"/>
</dbReference>
<dbReference type="PROSITE" id="PS51608">
    <property type="entry name" value="SAM_MT_UBIE"/>
    <property type="match status" value="1"/>
</dbReference>
<evidence type="ECO:0000256" key="4">
    <source>
        <dbReference type="ARBA" id="ARBA00022691"/>
    </source>
</evidence>
<comment type="function">
    <text evidence="5">Methyltransferase required for the conversion of demethylmenaquinol (DMKH2) to menaquinol (MKH2).</text>
</comment>
<dbReference type="PROSITE" id="PS01183">
    <property type="entry name" value="UBIE_1"/>
    <property type="match status" value="1"/>
</dbReference>
<organism evidence="6 7">
    <name type="scientific">Desulfoplanes formicivorans</name>
    <dbReference type="NCBI Taxonomy" id="1592317"/>
    <lineage>
        <taxon>Bacteria</taxon>
        <taxon>Pseudomonadati</taxon>
        <taxon>Thermodesulfobacteriota</taxon>
        <taxon>Desulfovibrionia</taxon>
        <taxon>Desulfovibrionales</taxon>
        <taxon>Desulfoplanaceae</taxon>
        <taxon>Desulfoplanes</taxon>
    </lineage>
</organism>
<dbReference type="CDD" id="cd02440">
    <property type="entry name" value="AdoMet_MTases"/>
    <property type="match status" value="1"/>
</dbReference>
<comment type="caution">
    <text evidence="6">The sequence shown here is derived from an EMBL/GenBank/DDBJ whole genome shotgun (WGS) entry which is preliminary data.</text>
</comment>
<gene>
    <name evidence="5" type="primary">menG</name>
    <name evidence="6" type="ORF">DPF_1011</name>
</gene>
<dbReference type="InterPro" id="IPR029063">
    <property type="entry name" value="SAM-dependent_MTases_sf"/>
</dbReference>
<protein>
    <recommendedName>
        <fullName evidence="5">Demethylmenaquinone methyltransferase</fullName>
        <ecNumber evidence="5">2.1.1.163</ecNumber>
    </recommendedName>
</protein>
<dbReference type="GO" id="GO:0032259">
    <property type="term" value="P:methylation"/>
    <property type="evidence" value="ECO:0007669"/>
    <property type="project" value="UniProtKB-KW"/>
</dbReference>
<keyword evidence="4 5" id="KW-0949">S-adenosyl-L-methionine</keyword>
<dbReference type="Proteomes" id="UP000095200">
    <property type="component" value="Unassembled WGS sequence"/>
</dbReference>
<reference evidence="7" key="1">
    <citation type="submission" date="2016-06" db="EMBL/GenBank/DDBJ databases">
        <title>Draft genome sequence of Desulfoplanes formicivorans strain Pf12B.</title>
        <authorList>
            <person name="Watanabe M."/>
            <person name="Kojima H."/>
            <person name="Fukui M."/>
        </authorList>
    </citation>
    <scope>NUCLEOTIDE SEQUENCE [LARGE SCALE GENOMIC DNA]</scope>
    <source>
        <strain evidence="7">Pf12B</strain>
    </source>
</reference>
<dbReference type="GO" id="GO:0006744">
    <property type="term" value="P:ubiquinone biosynthetic process"/>
    <property type="evidence" value="ECO:0007669"/>
    <property type="project" value="UniProtKB-UniPathway"/>
</dbReference>
<dbReference type="EC" id="2.1.1.163" evidence="5"/>
<dbReference type="Pfam" id="PF01209">
    <property type="entry name" value="Ubie_methyltran"/>
    <property type="match status" value="1"/>
</dbReference>